<proteinExistence type="predicted"/>
<dbReference type="AlphaFoldDB" id="A0A1K0IC99"/>
<accession>A0A1K0IC99</accession>
<dbReference type="EMBL" id="FMSH01000089">
    <property type="protein sequence ID" value="SCU74459.1"/>
    <property type="molecule type" value="Genomic_DNA"/>
</dbReference>
<organism evidence="1">
    <name type="scientific">Cupriavidus necator</name>
    <name type="common">Alcaligenes eutrophus</name>
    <name type="synonym">Ralstonia eutropha</name>
    <dbReference type="NCBI Taxonomy" id="106590"/>
    <lineage>
        <taxon>Bacteria</taxon>
        <taxon>Pseudomonadati</taxon>
        <taxon>Pseudomonadota</taxon>
        <taxon>Betaproteobacteria</taxon>
        <taxon>Burkholderiales</taxon>
        <taxon>Burkholderiaceae</taxon>
        <taxon>Cupriavidus</taxon>
    </lineage>
</organism>
<gene>
    <name evidence="1" type="ORF">CNECB9_1790012</name>
</gene>
<evidence type="ECO:0000313" key="1">
    <source>
        <dbReference type="EMBL" id="SCU74459.1"/>
    </source>
</evidence>
<protein>
    <submittedName>
        <fullName evidence="1">Uncharacterized protein</fullName>
    </submittedName>
</protein>
<name>A0A1K0IC99_CUPNE</name>
<reference evidence="1" key="1">
    <citation type="submission" date="2016-09" db="EMBL/GenBank/DDBJ databases">
        <authorList>
            <person name="Capua I."/>
            <person name="De Benedictis P."/>
            <person name="Joannis T."/>
            <person name="Lombin L.H."/>
            <person name="Cattoli G."/>
        </authorList>
    </citation>
    <scope>NUCLEOTIDE SEQUENCE</scope>
    <source>
        <strain evidence="1">B9</strain>
    </source>
</reference>
<sequence>MGPLARRLEINAITHSRVDRFISLRQEKGAAVGSPIELAAYGTHSFARVISLPTGYDTCSHFLAQREELSLS</sequence>